<comment type="caution">
    <text evidence="1">The sequence shown here is derived from an EMBL/GenBank/DDBJ whole genome shotgun (WGS) entry which is preliminary data.</text>
</comment>
<proteinExistence type="predicted"/>
<gene>
    <name evidence="1" type="ORF">NTHI1209_00611</name>
</gene>
<name>A0A158SVW4_HAEIF</name>
<reference evidence="1" key="1">
    <citation type="submission" date="2014-05" db="EMBL/GenBank/DDBJ databases">
        <title>Methylome analysis of the phasevarions of Haemophilus influenzae.</title>
        <authorList>
            <person name="Atack J.M."/>
            <person name="Fox K.L."/>
            <person name="Power P.M."/>
            <person name="Clark T."/>
            <person name="Jurcisek J."/>
            <person name="Korlach J."/>
            <person name="Bakaletz L.O."/>
            <person name="Jennings M.P."/>
        </authorList>
    </citation>
    <scope>NUCLEOTIDE SEQUENCE [LARGE SCALE GENOMIC DNA]</scope>
    <source>
        <strain evidence="1">1209</strain>
    </source>
</reference>
<dbReference type="AlphaFoldDB" id="A0A158SVW4"/>
<sequence length="53" mass="6354">MTALFYVFSVKIDRYKACLNEYKSAVNLRYEFTLEQDRLALHLHQKFLVLQSV</sequence>
<evidence type="ECO:0000313" key="1">
    <source>
        <dbReference type="EMBL" id="KIS35008.1"/>
    </source>
</evidence>
<protein>
    <submittedName>
        <fullName evidence="1">Uncharacterized protein</fullName>
    </submittedName>
</protein>
<dbReference type="EMBL" id="JMQP01000002">
    <property type="protein sequence ID" value="KIS35008.1"/>
    <property type="molecule type" value="Genomic_DNA"/>
</dbReference>
<dbReference type="Proteomes" id="UP000050700">
    <property type="component" value="Unassembled WGS sequence"/>
</dbReference>
<organism evidence="1">
    <name type="scientific">Haemophilus influenzae</name>
    <dbReference type="NCBI Taxonomy" id="727"/>
    <lineage>
        <taxon>Bacteria</taxon>
        <taxon>Pseudomonadati</taxon>
        <taxon>Pseudomonadota</taxon>
        <taxon>Gammaproteobacteria</taxon>
        <taxon>Pasteurellales</taxon>
        <taxon>Pasteurellaceae</taxon>
        <taxon>Haemophilus</taxon>
    </lineage>
</organism>
<accession>A0A158SVW4</accession>